<organism evidence="4 5">
    <name type="scientific">Paenibacillus plantiphilus</name>
    <dbReference type="NCBI Taxonomy" id="2905650"/>
    <lineage>
        <taxon>Bacteria</taxon>
        <taxon>Bacillati</taxon>
        <taxon>Bacillota</taxon>
        <taxon>Bacilli</taxon>
        <taxon>Bacillales</taxon>
        <taxon>Paenibacillaceae</taxon>
        <taxon>Paenibacillus</taxon>
    </lineage>
</organism>
<reference evidence="4" key="1">
    <citation type="submission" date="2022-01" db="EMBL/GenBank/DDBJ databases">
        <authorList>
            <person name="Criscuolo A."/>
        </authorList>
    </citation>
    <scope>NUCLEOTIDE SEQUENCE</scope>
    <source>
        <strain evidence="4">CIP111893</strain>
    </source>
</reference>
<name>A0ABN8GG14_9BACL</name>
<dbReference type="RefSeq" id="WP_236342110.1">
    <property type="nucleotide sequence ID" value="NZ_CAKMMF010000011.1"/>
</dbReference>
<proteinExistence type="inferred from homology"/>
<gene>
    <name evidence="4" type="ORF">PAECIP111893_02325</name>
</gene>
<accession>A0ABN8GG14</accession>
<keyword evidence="5" id="KW-1185">Reference proteome</keyword>
<dbReference type="Pfam" id="PF07875">
    <property type="entry name" value="Coat_F"/>
    <property type="match status" value="1"/>
</dbReference>
<comment type="similarity">
    <text evidence="3">Belongs to the CotF family.</text>
</comment>
<keyword evidence="1" id="KW-0749">Sporulation</keyword>
<dbReference type="InterPro" id="IPR012347">
    <property type="entry name" value="Ferritin-like"/>
</dbReference>
<evidence type="ECO:0000256" key="3">
    <source>
        <dbReference type="ARBA" id="ARBA00024344"/>
    </source>
</evidence>
<evidence type="ECO:0000313" key="5">
    <source>
        <dbReference type="Proteomes" id="UP000838686"/>
    </source>
</evidence>
<protein>
    <recommendedName>
        <fullName evidence="6">Spore coat protein</fullName>
    </recommendedName>
</protein>
<evidence type="ECO:0000313" key="4">
    <source>
        <dbReference type="EMBL" id="CAH1205332.1"/>
    </source>
</evidence>
<evidence type="ECO:0000256" key="1">
    <source>
        <dbReference type="ARBA" id="ARBA00022969"/>
    </source>
</evidence>
<dbReference type="PANTHER" id="PTHR39183">
    <property type="entry name" value="SPORE COAT PROTEIN F-LIKE PROTEIN YHCQ"/>
    <property type="match status" value="1"/>
</dbReference>
<dbReference type="InterPro" id="IPR012851">
    <property type="entry name" value="Spore_coat_CotF-like"/>
</dbReference>
<comment type="caution">
    <text evidence="4">The sequence shown here is derived from an EMBL/GenBank/DDBJ whole genome shotgun (WGS) entry which is preliminary data.</text>
</comment>
<comment type="subcellular location">
    <subcellularLocation>
        <location evidence="2">Spore coat</location>
    </subcellularLocation>
</comment>
<sequence length="196" mass="21706">MPFGAHETMEVHESLNEKINTINHFSLYAQQAQHPAVRALVERHLQTAIQSYNQLVAYTHNYQAASQGGGTNHPTGNISNTSYQNIQYGLRHPAPIAPQAAGIFNDQQILSSLLICHKNGAKNSMSASLECADPNIRQMLIHCALDANNGAYEVFFLMNEQGQYQVPTLNDHTAKTFLHTFQPAPNAPNQQAAYHQ</sequence>
<dbReference type="Gene3D" id="1.20.1260.10">
    <property type="match status" value="1"/>
</dbReference>
<dbReference type="Proteomes" id="UP000838686">
    <property type="component" value="Unassembled WGS sequence"/>
</dbReference>
<dbReference type="EMBL" id="CAKMMF010000011">
    <property type="protein sequence ID" value="CAH1205332.1"/>
    <property type="molecule type" value="Genomic_DNA"/>
</dbReference>
<evidence type="ECO:0008006" key="6">
    <source>
        <dbReference type="Google" id="ProtNLM"/>
    </source>
</evidence>
<evidence type="ECO:0000256" key="2">
    <source>
        <dbReference type="ARBA" id="ARBA00024325"/>
    </source>
</evidence>
<dbReference type="PANTHER" id="PTHR39183:SF1">
    <property type="entry name" value="SPORE COAT PROTEIN F-LIKE PROTEIN YHCQ"/>
    <property type="match status" value="1"/>
</dbReference>